<dbReference type="PANTHER" id="PTHR42852:SF13">
    <property type="entry name" value="PROTEIN DIPZ"/>
    <property type="match status" value="1"/>
</dbReference>
<name>A0A842ISW1_9FLAO</name>
<dbReference type="InterPro" id="IPR013766">
    <property type="entry name" value="Thioredoxin_domain"/>
</dbReference>
<reference evidence="2" key="1">
    <citation type="submission" date="2020-08" db="EMBL/GenBank/DDBJ databases">
        <title>Winogradskyella ouciana sp. nov., isolated from the hadal seawater of the Mariana Trench.</title>
        <authorList>
            <person name="He X."/>
        </authorList>
    </citation>
    <scope>NUCLEOTIDE SEQUENCE [LARGE SCALE GENOMIC DNA]</scope>
    <source>
        <strain evidence="2">KCTC 52348</strain>
    </source>
</reference>
<sequence length="404" mass="45911">MRKLMVLLLVVLVWNCEEEKKLKYLQNGTYRAVLEVQDNEALPFIFEVASKDKLKIFNADEAIEVDEIAYRNDSVFIKAPVFEGYIAARFEDNNLSGSFIKESLDRVVPFSAEFENSNRFAVNLKPTQDVSGIWEVVFSKGIAGDEYIAKGIFEQNGDKVIGTFRTTTGDYRYLEGAMEGDQMKLSTFDGAHAFLFTAKVSDSTLEGTFYSGNHWKEPFVAKRNDTYELPSANELTFLKDGYDSLEFSFPDEDGNMVSLSDERFDNKVVIVQIMGTWCPNCLDESKYYTKFYEANVERGVEIVALAFEYAKTEDKAFASINRLRSKLDIAYPILLAQYGTSDKAKAQEKLPMLNHVLSYPTSIFIDKTGRVRKIHTGFNGPATGEKYTEFKTEFESFIDELLAE</sequence>
<evidence type="ECO:0000259" key="1">
    <source>
        <dbReference type="PROSITE" id="PS51352"/>
    </source>
</evidence>
<dbReference type="InterPro" id="IPR050553">
    <property type="entry name" value="Thioredoxin_ResA/DsbE_sf"/>
</dbReference>
<dbReference type="GO" id="GO:0016491">
    <property type="term" value="F:oxidoreductase activity"/>
    <property type="evidence" value="ECO:0007669"/>
    <property type="project" value="InterPro"/>
</dbReference>
<accession>A0A842ISW1</accession>
<proteinExistence type="predicted"/>
<comment type="caution">
    <text evidence="2">The sequence shown here is derived from an EMBL/GenBank/DDBJ whole genome shotgun (WGS) entry which is preliminary data.</text>
</comment>
<dbReference type="AlphaFoldDB" id="A0A842ISW1"/>
<dbReference type="Gene3D" id="3.40.30.10">
    <property type="entry name" value="Glutaredoxin"/>
    <property type="match status" value="1"/>
</dbReference>
<keyword evidence="3" id="KW-1185">Reference proteome</keyword>
<evidence type="ECO:0000313" key="3">
    <source>
        <dbReference type="Proteomes" id="UP000533900"/>
    </source>
</evidence>
<dbReference type="Pfam" id="PF08534">
    <property type="entry name" value="Redoxin"/>
    <property type="match status" value="1"/>
</dbReference>
<dbReference type="InterPro" id="IPR036249">
    <property type="entry name" value="Thioredoxin-like_sf"/>
</dbReference>
<dbReference type="InterPro" id="IPR013740">
    <property type="entry name" value="Redoxin"/>
</dbReference>
<evidence type="ECO:0000313" key="2">
    <source>
        <dbReference type="EMBL" id="MBC2846252.1"/>
    </source>
</evidence>
<gene>
    <name evidence="2" type="ORF">H7F21_14190</name>
</gene>
<dbReference type="SUPFAM" id="SSF52833">
    <property type="entry name" value="Thioredoxin-like"/>
    <property type="match status" value="1"/>
</dbReference>
<organism evidence="2 3">
    <name type="scientific">Winogradskyella flava</name>
    <dbReference type="NCBI Taxonomy" id="1884876"/>
    <lineage>
        <taxon>Bacteria</taxon>
        <taxon>Pseudomonadati</taxon>
        <taxon>Bacteroidota</taxon>
        <taxon>Flavobacteriia</taxon>
        <taxon>Flavobacteriales</taxon>
        <taxon>Flavobacteriaceae</taxon>
        <taxon>Winogradskyella</taxon>
    </lineage>
</organism>
<feature type="domain" description="Thioredoxin" evidence="1">
    <location>
        <begin position="238"/>
        <end position="403"/>
    </location>
</feature>
<dbReference type="CDD" id="cd02966">
    <property type="entry name" value="TlpA_like_family"/>
    <property type="match status" value="1"/>
</dbReference>
<dbReference type="PANTHER" id="PTHR42852">
    <property type="entry name" value="THIOL:DISULFIDE INTERCHANGE PROTEIN DSBE"/>
    <property type="match status" value="1"/>
</dbReference>
<protein>
    <submittedName>
        <fullName evidence="2">TlpA family protein disulfide reductase</fullName>
    </submittedName>
</protein>
<dbReference type="RefSeq" id="WP_185789957.1">
    <property type="nucleotide sequence ID" value="NZ_JACLCP010000004.1"/>
</dbReference>
<dbReference type="PROSITE" id="PS51352">
    <property type="entry name" value="THIOREDOXIN_2"/>
    <property type="match status" value="1"/>
</dbReference>
<dbReference type="Proteomes" id="UP000533900">
    <property type="component" value="Unassembled WGS sequence"/>
</dbReference>
<dbReference type="EMBL" id="JACLCP010000004">
    <property type="protein sequence ID" value="MBC2846252.1"/>
    <property type="molecule type" value="Genomic_DNA"/>
</dbReference>